<reference evidence="2" key="1">
    <citation type="journal article" date="2011" name="MBio">
        <title>Novel metabolic attributes of the genus Cyanothece, comprising a group of unicellular nitrogen-fixing Cyanobacteria.</title>
        <authorList>
            <person name="Bandyopadhyay A."/>
            <person name="Elvitigala T."/>
            <person name="Welsh E."/>
            <person name="Stockel J."/>
            <person name="Liberton M."/>
            <person name="Min H."/>
            <person name="Sherman L.A."/>
            <person name="Pakrasi H.B."/>
        </authorList>
    </citation>
    <scope>NUCLEOTIDE SEQUENCE [LARGE SCALE GENOMIC DNA]</scope>
    <source>
        <strain evidence="2">PCC 7424</strain>
    </source>
</reference>
<proteinExistence type="predicted"/>
<gene>
    <name evidence="1" type="ordered locus">PCC7424_3625</name>
</gene>
<dbReference type="RefSeq" id="WP_015955604.1">
    <property type="nucleotide sequence ID" value="NC_011729.1"/>
</dbReference>
<evidence type="ECO:0000313" key="1">
    <source>
        <dbReference type="EMBL" id="ACK72011.1"/>
    </source>
</evidence>
<dbReference type="InterPro" id="IPR021527">
    <property type="entry name" value="DUF2795"/>
</dbReference>
<dbReference type="AlphaFoldDB" id="B7KHR4"/>
<dbReference type="STRING" id="65393.PCC7424_3625"/>
<sequence length="133" mass="15727">MAKVNLGQLTKTLAKVDYPINKQNLIRYAEYKGLDERFLRSFKQLPSKQYLTLDRVIQAILRLAKRTVTQVNPVQLDKFLAQINYPISKRDLLKTAEYKGVDERILRRVKQLPRQIYQTPEQIRHAVFEIENN</sequence>
<dbReference type="KEGG" id="cyc:PCC7424_3625"/>
<name>B7KHR4_GLOC7</name>
<evidence type="ECO:0000313" key="2">
    <source>
        <dbReference type="Proteomes" id="UP000002384"/>
    </source>
</evidence>
<dbReference type="eggNOG" id="ENOG50334G1">
    <property type="taxonomic scope" value="Bacteria"/>
</dbReference>
<dbReference type="Pfam" id="PF11387">
    <property type="entry name" value="DUF2795"/>
    <property type="match status" value="2"/>
</dbReference>
<dbReference type="HOGENOM" id="CLU_1934549_0_0_3"/>
<dbReference type="EMBL" id="CP001291">
    <property type="protein sequence ID" value="ACK72011.1"/>
    <property type="molecule type" value="Genomic_DNA"/>
</dbReference>
<accession>B7KHR4</accession>
<keyword evidence="2" id="KW-1185">Reference proteome</keyword>
<organism evidence="1 2">
    <name type="scientific">Gloeothece citriformis (strain PCC 7424)</name>
    <name type="common">Cyanothece sp. (strain PCC 7424)</name>
    <dbReference type="NCBI Taxonomy" id="65393"/>
    <lineage>
        <taxon>Bacteria</taxon>
        <taxon>Bacillati</taxon>
        <taxon>Cyanobacteriota</taxon>
        <taxon>Cyanophyceae</taxon>
        <taxon>Oscillatoriophycideae</taxon>
        <taxon>Chroococcales</taxon>
        <taxon>Aphanothecaceae</taxon>
        <taxon>Gloeothece</taxon>
        <taxon>Gloeothece citriformis</taxon>
    </lineage>
</organism>
<protein>
    <recommendedName>
        <fullName evidence="3">DUF2795 domain-containing protein</fullName>
    </recommendedName>
</protein>
<evidence type="ECO:0008006" key="3">
    <source>
        <dbReference type="Google" id="ProtNLM"/>
    </source>
</evidence>
<dbReference type="Proteomes" id="UP000002384">
    <property type="component" value="Chromosome"/>
</dbReference>